<evidence type="ECO:0000313" key="2">
    <source>
        <dbReference type="EMBL" id="CAK9176436.1"/>
    </source>
</evidence>
<sequence>MAIACLLRFVRDHPSYQPMVINICFTIFRSLVVMLRSTGPLSATQKLGQPSLLFAGVVMGEGCCSSSTSLILLPHLSFSVDEIRSSESECFFFSFGLDRYIIRRNDRSEVICSIIDDHLDSEHFEQFHRIMIKMRVFLSHGEWTRMHRFLSGKSVEEIKKDVAQERNQELADQKAAGERHDAFASSAVTSSL</sequence>
<dbReference type="EMBL" id="CAUOFW020006835">
    <property type="protein sequence ID" value="CAK9176436.1"/>
    <property type="molecule type" value="Genomic_DNA"/>
</dbReference>
<feature type="region of interest" description="Disordered" evidence="1">
    <location>
        <begin position="166"/>
        <end position="192"/>
    </location>
</feature>
<name>A0ABC8U3V3_9AQUA</name>
<accession>A0ABC8U3V3</accession>
<evidence type="ECO:0000313" key="3">
    <source>
        <dbReference type="Proteomes" id="UP001642360"/>
    </source>
</evidence>
<organism evidence="2 3">
    <name type="scientific">Ilex paraguariensis</name>
    <name type="common">yerba mate</name>
    <dbReference type="NCBI Taxonomy" id="185542"/>
    <lineage>
        <taxon>Eukaryota</taxon>
        <taxon>Viridiplantae</taxon>
        <taxon>Streptophyta</taxon>
        <taxon>Embryophyta</taxon>
        <taxon>Tracheophyta</taxon>
        <taxon>Spermatophyta</taxon>
        <taxon>Magnoliopsida</taxon>
        <taxon>eudicotyledons</taxon>
        <taxon>Gunneridae</taxon>
        <taxon>Pentapetalae</taxon>
        <taxon>asterids</taxon>
        <taxon>campanulids</taxon>
        <taxon>Aquifoliales</taxon>
        <taxon>Aquifoliaceae</taxon>
        <taxon>Ilex</taxon>
    </lineage>
</organism>
<gene>
    <name evidence="2" type="ORF">ILEXP_LOCUS46295</name>
</gene>
<comment type="caution">
    <text evidence="2">The sequence shown here is derived from an EMBL/GenBank/DDBJ whole genome shotgun (WGS) entry which is preliminary data.</text>
</comment>
<keyword evidence="3" id="KW-1185">Reference proteome</keyword>
<proteinExistence type="predicted"/>
<feature type="compositionally biased region" description="Basic and acidic residues" evidence="1">
    <location>
        <begin position="166"/>
        <end position="182"/>
    </location>
</feature>
<dbReference type="Proteomes" id="UP001642360">
    <property type="component" value="Unassembled WGS sequence"/>
</dbReference>
<protein>
    <submittedName>
        <fullName evidence="2">Uncharacterized protein</fullName>
    </submittedName>
</protein>
<reference evidence="2 3" key="1">
    <citation type="submission" date="2024-02" db="EMBL/GenBank/DDBJ databases">
        <authorList>
            <person name="Vignale AGUSTIN F."/>
            <person name="Sosa J E."/>
            <person name="Modenutti C."/>
        </authorList>
    </citation>
    <scope>NUCLEOTIDE SEQUENCE [LARGE SCALE GENOMIC DNA]</scope>
</reference>
<dbReference type="AlphaFoldDB" id="A0ABC8U3V3"/>
<evidence type="ECO:0000256" key="1">
    <source>
        <dbReference type="SAM" id="MobiDB-lite"/>
    </source>
</evidence>